<evidence type="ECO:0000313" key="3">
    <source>
        <dbReference type="Proteomes" id="UP000298551"/>
    </source>
</evidence>
<gene>
    <name evidence="2" type="ORF">E6B08_19175</name>
</gene>
<organism evidence="2 3">
    <name type="scientific">Pseudomonas putida</name>
    <name type="common">Arthrobacter siderocapsulatus</name>
    <dbReference type="NCBI Taxonomy" id="303"/>
    <lineage>
        <taxon>Bacteria</taxon>
        <taxon>Pseudomonadati</taxon>
        <taxon>Pseudomonadota</taxon>
        <taxon>Gammaproteobacteria</taxon>
        <taxon>Pseudomonadales</taxon>
        <taxon>Pseudomonadaceae</taxon>
        <taxon>Pseudomonas</taxon>
    </lineage>
</organism>
<keyword evidence="1" id="KW-0472">Membrane</keyword>
<keyword evidence="1" id="KW-1133">Transmembrane helix</keyword>
<keyword evidence="1" id="KW-0812">Transmembrane</keyword>
<proteinExistence type="predicted"/>
<name>A0A4D6XKI2_PSEPU</name>
<reference evidence="3" key="1">
    <citation type="submission" date="2019-04" db="EMBL/GenBank/DDBJ databases">
        <title>Genome sequence of Pseudomonas putida 1290, an auxin catabolizing strain.</title>
        <authorList>
            <person name="Laird T.S."/>
            <person name="Leveau J.H.J."/>
        </authorList>
    </citation>
    <scope>NUCLEOTIDE SEQUENCE [LARGE SCALE GENOMIC DNA]</scope>
    <source>
        <strain evidence="3">1290</strain>
    </source>
</reference>
<dbReference type="EMBL" id="CP039371">
    <property type="protein sequence ID" value="QCI13355.1"/>
    <property type="molecule type" value="Genomic_DNA"/>
</dbReference>
<dbReference type="AlphaFoldDB" id="A0A4D6XKI2"/>
<evidence type="ECO:0000313" key="2">
    <source>
        <dbReference type="EMBL" id="QCI13355.1"/>
    </source>
</evidence>
<accession>A0A4D6XKI2</accession>
<dbReference type="RefSeq" id="WP_136915492.1">
    <property type="nucleotide sequence ID" value="NZ_CP039371.1"/>
</dbReference>
<sequence length="155" mass="17209">MTFLMILFTVAVLFAVYVICSVMATTSKTAEGKIRFTLAIAAVVLIGGWLWFYSWKTSPQREIEAQIKDCGNTTLAFVMSQNFVKQRLKSPATAKFPYVNDRGVDVVPDGKCGFLVSAYVDSQNGFGAVVRSHYQASLSYDRATELWRVGDLTVQ</sequence>
<feature type="transmembrane region" description="Helical" evidence="1">
    <location>
        <begin position="34"/>
        <end position="53"/>
    </location>
</feature>
<protein>
    <submittedName>
        <fullName evidence="2">Uncharacterized protein</fullName>
    </submittedName>
</protein>
<dbReference type="OrthoDB" id="74312at2"/>
<evidence type="ECO:0000256" key="1">
    <source>
        <dbReference type="SAM" id="Phobius"/>
    </source>
</evidence>
<dbReference type="Proteomes" id="UP000298551">
    <property type="component" value="Chromosome"/>
</dbReference>